<evidence type="ECO:0000256" key="1">
    <source>
        <dbReference type="SAM" id="MobiDB-lite"/>
    </source>
</evidence>
<dbReference type="Gene3D" id="3.20.20.80">
    <property type="entry name" value="Glycosidases"/>
    <property type="match status" value="2"/>
</dbReference>
<feature type="domain" description="Lacto-N-biose phosphorylase-like N-terminal TIM barrel" evidence="2">
    <location>
        <begin position="170"/>
        <end position="476"/>
    </location>
</feature>
<sequence length="760" mass="87279">MKKTSGRLTLPSENNFLKETEELIARLGADAIRDSDGTKLDEETLSLPVKVYSTYFVARGHNEFAKEHMEECQQFYLMSKRVTAFSHHLEIPYMDGFFRKQVTPDFLHDPKKWWELIDRTTGEVISPERWRLSPDKFVKSSGEKAEASKENSKSSTEETKETGLPSYFLQDGETALLILEDATPFHEYTLSFLAFALWDPTEMYNHITNNWGDKPADIPFDIRKPYSNRFAKEELKRWLEAHPKTDVVRFTTFFYHFTLQFNHEEKEKFVDWFGYGGTVSVEALEAFEKEYGYRLRPEDLVDEGYFHSTFRTPTKAYLDYMDFIARFVAKEAKELVDLVHAAGKEAMMFLGDNWIGTEPYGKYFKEIGLDSVVGSVGGGATLRLIADIPGVRYTEGRFLPYFFPDTFYEGNDPVPEAMENWVSARRAIMRKPVDRIGYGGYLSLAYKFPKFIDYIAEVAEEFRDLYEKVQGTKPYAKLKVGIVNAWGKLRSWQAYMVAHALYYQKAYSYFGILEALSGMDTDVEFYSFDELLEKGVPKDVDVLINAGDAMTSWSGGEIWKEEKLQSLLRAFVYNGGGLIGVGEPSACSFQGKYFQLADIFGVDKEMGFSLSTDKYFKTAKTEHFLLEDFPAENLNFGESQKSIYALEKETEILEYSDGSVHLSAHDYGKGRGIYIAGLPYNMENTRLLLRALLYSAHKEKEIRKWQCTNLACELHAYPEKGIYAVVNNSKEKQSTDFYDGKGRKHSAELLPGAMHWYTID</sequence>
<dbReference type="InterPro" id="IPR012711">
    <property type="entry name" value="Lacto-N-biose_phosphorylase"/>
</dbReference>
<evidence type="ECO:0000313" key="6">
    <source>
        <dbReference type="Proteomes" id="UP000018461"/>
    </source>
</evidence>
<gene>
    <name evidence="5" type="ORF">HMPREF9625_01075</name>
</gene>
<dbReference type="InterPro" id="IPR035080">
    <property type="entry name" value="Lact_bio_phlase-like_N"/>
</dbReference>
<evidence type="ECO:0000259" key="4">
    <source>
        <dbReference type="Pfam" id="PF17386"/>
    </source>
</evidence>
<dbReference type="AlphaFoldDB" id="G9WNZ2"/>
<dbReference type="NCBIfam" id="TIGR02336">
    <property type="entry name" value="1,3-beta-galactosyl-N-acetylhexosamine phosphorylase"/>
    <property type="match status" value="1"/>
</dbReference>
<dbReference type="GO" id="GO:0004645">
    <property type="term" value="F:1,4-alpha-oligoglucan phosphorylase activity"/>
    <property type="evidence" value="ECO:0007669"/>
    <property type="project" value="InterPro"/>
</dbReference>
<feature type="compositionally biased region" description="Basic and acidic residues" evidence="1">
    <location>
        <begin position="141"/>
        <end position="161"/>
    </location>
</feature>
<dbReference type="Pfam" id="PF09508">
    <property type="entry name" value="Lact_bio_phlase"/>
    <property type="match status" value="2"/>
</dbReference>
<dbReference type="Gene3D" id="2.60.40.1180">
    <property type="entry name" value="Golgi alpha-mannosidase II"/>
    <property type="match status" value="1"/>
</dbReference>
<dbReference type="PATRIC" id="fig|796943.3.peg.1508"/>
<dbReference type="SUPFAM" id="SSF52317">
    <property type="entry name" value="Class I glutamine amidotransferase-like"/>
    <property type="match status" value="1"/>
</dbReference>
<dbReference type="STRING" id="796943.HMPREF9625_01075"/>
<feature type="domain" description="Lacto-N-biose phosphorylase-like N-terminal TIM barrel" evidence="2">
    <location>
        <begin position="6"/>
        <end position="135"/>
    </location>
</feature>
<dbReference type="HOGENOM" id="CLU_022367_0_0_9"/>
<reference evidence="5" key="2">
    <citation type="submission" date="2013-03" db="EMBL/GenBank/DDBJ databases">
        <title>The Genome Sequence of Oribacterium sp. ACB1.</title>
        <authorList>
            <consortium name="The Broad Institute Genomics Platform"/>
            <consortium name="The Broad Institute Genome Sequencing Center for Infectious Disease"/>
            <person name="Earl A."/>
            <person name="Ward D."/>
            <person name="Feldgarden M."/>
            <person name="Gevers D."/>
            <person name="Sizova M."/>
            <person name="Hazen A."/>
            <person name="Epstein S."/>
            <person name="Walker B."/>
            <person name="Young S."/>
            <person name="Zeng Q."/>
            <person name="Gargeya S."/>
            <person name="Fitzgerald M."/>
            <person name="Haas B."/>
            <person name="Abouelleil A."/>
            <person name="Allen A.W."/>
            <person name="Alvarado L."/>
            <person name="Arachchi H.M."/>
            <person name="Berlin A.M."/>
            <person name="Chapman S.B."/>
            <person name="Gainer-Dewar J."/>
            <person name="Goldberg J."/>
            <person name="Griggs A."/>
            <person name="Gujja S."/>
            <person name="Hansen M."/>
            <person name="Howarth C."/>
            <person name="Imamovic A."/>
            <person name="Ireland A."/>
            <person name="Larimer J."/>
            <person name="McCowan C."/>
            <person name="Murphy C."/>
            <person name="Pearson M."/>
            <person name="Poon T.W."/>
            <person name="Priest M."/>
            <person name="Roberts A."/>
            <person name="Saif S."/>
            <person name="Shea T."/>
            <person name="Sisk P."/>
            <person name="Sykes S."/>
            <person name="Wortman J."/>
            <person name="Nusbaum C."/>
            <person name="Birren B."/>
        </authorList>
    </citation>
    <scope>NUCLEOTIDE SEQUENCE [LARGE SCALE GENOMIC DNA]</scope>
    <source>
        <strain evidence="5">ACB1</strain>
    </source>
</reference>
<evidence type="ECO:0000259" key="3">
    <source>
        <dbReference type="Pfam" id="PF17385"/>
    </source>
</evidence>
<protein>
    <submittedName>
        <fullName evidence="5">1,3-beta-galactosyl-N-acetylhexosamine phosphorylase</fullName>
    </submittedName>
</protein>
<dbReference type="Proteomes" id="UP000018461">
    <property type="component" value="Unassembled WGS sequence"/>
</dbReference>
<feature type="domain" description="Lacto-N-biose phosphorylase central" evidence="3">
    <location>
        <begin position="479"/>
        <end position="700"/>
    </location>
</feature>
<dbReference type="InterPro" id="IPR013780">
    <property type="entry name" value="Glyco_hydro_b"/>
</dbReference>
<proteinExistence type="predicted"/>
<name>G9WNZ2_9FIRM</name>
<dbReference type="Pfam" id="PF17385">
    <property type="entry name" value="LBP_M"/>
    <property type="match status" value="1"/>
</dbReference>
<dbReference type="InterPro" id="IPR029062">
    <property type="entry name" value="Class_I_gatase-like"/>
</dbReference>
<comment type="caution">
    <text evidence="5">The sequence shown here is derived from an EMBL/GenBank/DDBJ whole genome shotgun (WGS) entry which is preliminary data.</text>
</comment>
<dbReference type="EMBL" id="AFZC02000003">
    <property type="protein sequence ID" value="EHL10075.1"/>
    <property type="molecule type" value="Genomic_DNA"/>
</dbReference>
<feature type="domain" description="Lacto-N-biose phosphorylase C-terminal" evidence="4">
    <location>
        <begin position="705"/>
        <end position="757"/>
    </location>
</feature>
<organism evidence="5 6">
    <name type="scientific">Oribacterium parvum ACB1</name>
    <dbReference type="NCBI Taxonomy" id="796943"/>
    <lineage>
        <taxon>Bacteria</taxon>
        <taxon>Bacillati</taxon>
        <taxon>Bacillota</taxon>
        <taxon>Clostridia</taxon>
        <taxon>Lachnospirales</taxon>
        <taxon>Lachnospiraceae</taxon>
        <taxon>Oribacterium</taxon>
    </lineage>
</organism>
<dbReference type="RefSeq" id="WP_009534931.1">
    <property type="nucleotide sequence ID" value="NZ_KE148312.1"/>
</dbReference>
<dbReference type="Gene3D" id="3.40.50.880">
    <property type="match status" value="1"/>
</dbReference>
<evidence type="ECO:0000259" key="2">
    <source>
        <dbReference type="Pfam" id="PF09508"/>
    </source>
</evidence>
<accession>G9WNZ2</accession>
<dbReference type="Pfam" id="PF17386">
    <property type="entry name" value="LBP_C"/>
    <property type="match status" value="1"/>
</dbReference>
<keyword evidence="6" id="KW-1185">Reference proteome</keyword>
<reference evidence="5" key="1">
    <citation type="submission" date="2011-08" db="EMBL/GenBank/DDBJ databases">
        <authorList>
            <consortium name="The Broad Institute Genome Sequencing Platform"/>
            <person name="Earl A."/>
            <person name="Ward D."/>
            <person name="Feldgarden M."/>
            <person name="Gevers D."/>
            <person name="Sizova M."/>
            <person name="Hazen A."/>
            <person name="Epstein S."/>
            <person name="Young S.K."/>
            <person name="Zeng Q."/>
            <person name="Gargeya S."/>
            <person name="Fitzgerald M."/>
            <person name="Haas B."/>
            <person name="Abouelleil A."/>
            <person name="Alvarado L."/>
            <person name="Arachchi H.M."/>
            <person name="Berlin A."/>
            <person name="Brown A."/>
            <person name="Chapman S.B."/>
            <person name="Chen Z."/>
            <person name="Dunbar C."/>
            <person name="Freedman E."/>
            <person name="Gearin G."/>
            <person name="Gellesch M."/>
            <person name="Goldberg J."/>
            <person name="Griggs A."/>
            <person name="Gujja S."/>
            <person name="Heiman D."/>
            <person name="Howarth C."/>
            <person name="Larson L."/>
            <person name="Lui A."/>
            <person name="MacDonald P.J.P."/>
            <person name="Montmayeur A."/>
            <person name="Murphy C."/>
            <person name="Neiman D."/>
            <person name="Pearson M."/>
            <person name="Priest M."/>
            <person name="Roberts A."/>
            <person name="Saif S."/>
            <person name="Shea T."/>
            <person name="Shenoy N."/>
            <person name="Sisk P."/>
            <person name="Stolte C."/>
            <person name="Sykes S."/>
            <person name="Wortman J."/>
            <person name="Nusbaum C."/>
            <person name="Birren B."/>
        </authorList>
    </citation>
    <scope>NUCLEOTIDE SEQUENCE</scope>
    <source>
        <strain evidence="5">ACB1</strain>
    </source>
</reference>
<feature type="region of interest" description="Disordered" evidence="1">
    <location>
        <begin position="141"/>
        <end position="164"/>
    </location>
</feature>
<dbReference type="InterPro" id="IPR035356">
    <property type="entry name" value="LBP_C"/>
</dbReference>
<dbReference type="InterPro" id="IPR035363">
    <property type="entry name" value="LBP_M"/>
</dbReference>
<evidence type="ECO:0000313" key="5">
    <source>
        <dbReference type="EMBL" id="EHL10075.1"/>
    </source>
</evidence>